<evidence type="ECO:0000256" key="4">
    <source>
        <dbReference type="ARBA" id="ARBA00023125"/>
    </source>
</evidence>
<protein>
    <recommendedName>
        <fullName evidence="6">RNA polymerase sigma factor</fullName>
    </recommendedName>
</protein>
<dbReference type="InterPro" id="IPR000838">
    <property type="entry name" value="RNA_pol_sigma70_ECF_CS"/>
</dbReference>
<proteinExistence type="inferred from homology"/>
<dbReference type="InterPro" id="IPR039425">
    <property type="entry name" value="RNA_pol_sigma-70-like"/>
</dbReference>
<organism evidence="10 11">
    <name type="scientific">Mobiluncus curtisii ATCC 51333</name>
    <dbReference type="NCBI Taxonomy" id="887326"/>
    <lineage>
        <taxon>Bacteria</taxon>
        <taxon>Bacillati</taxon>
        <taxon>Actinomycetota</taxon>
        <taxon>Actinomycetes</taxon>
        <taxon>Actinomycetales</taxon>
        <taxon>Actinomycetaceae</taxon>
        <taxon>Mobiluncus</taxon>
    </lineage>
</organism>
<evidence type="ECO:0000256" key="1">
    <source>
        <dbReference type="ARBA" id="ARBA00010641"/>
    </source>
</evidence>
<evidence type="ECO:0000256" key="7">
    <source>
        <dbReference type="SAM" id="MobiDB-lite"/>
    </source>
</evidence>
<keyword evidence="5 6" id="KW-0804">Transcription</keyword>
<feature type="domain" description="RNA polymerase sigma factor 70 region 4 type 2" evidence="9">
    <location>
        <begin position="165"/>
        <end position="217"/>
    </location>
</feature>
<dbReference type="AlphaFoldDB" id="E6M0Y3"/>
<evidence type="ECO:0000256" key="2">
    <source>
        <dbReference type="ARBA" id="ARBA00023015"/>
    </source>
</evidence>
<dbReference type="Gene3D" id="1.10.1740.10">
    <property type="match status" value="1"/>
</dbReference>
<dbReference type="GO" id="GO:0006950">
    <property type="term" value="P:response to stress"/>
    <property type="evidence" value="ECO:0007669"/>
    <property type="project" value="UniProtKB-ARBA"/>
</dbReference>
<dbReference type="GO" id="GO:0003677">
    <property type="term" value="F:DNA binding"/>
    <property type="evidence" value="ECO:0007669"/>
    <property type="project" value="UniProtKB-KW"/>
</dbReference>
<evidence type="ECO:0000256" key="3">
    <source>
        <dbReference type="ARBA" id="ARBA00023082"/>
    </source>
</evidence>
<evidence type="ECO:0000313" key="11">
    <source>
        <dbReference type="Proteomes" id="UP000005573"/>
    </source>
</evidence>
<dbReference type="InterPro" id="IPR014284">
    <property type="entry name" value="RNA_pol_sigma-70_dom"/>
</dbReference>
<evidence type="ECO:0000256" key="5">
    <source>
        <dbReference type="ARBA" id="ARBA00023163"/>
    </source>
</evidence>
<dbReference type="SUPFAM" id="SSF88946">
    <property type="entry name" value="Sigma2 domain of RNA polymerase sigma factors"/>
    <property type="match status" value="1"/>
</dbReference>
<dbReference type="InterPro" id="IPR013325">
    <property type="entry name" value="RNA_pol_sigma_r2"/>
</dbReference>
<dbReference type="Proteomes" id="UP000005573">
    <property type="component" value="Unassembled WGS sequence"/>
</dbReference>
<dbReference type="Pfam" id="PF04542">
    <property type="entry name" value="Sigma70_r2"/>
    <property type="match status" value="1"/>
</dbReference>
<dbReference type="InterPro" id="IPR007627">
    <property type="entry name" value="RNA_pol_sigma70_r2"/>
</dbReference>
<reference evidence="10 11" key="1">
    <citation type="submission" date="2010-12" db="EMBL/GenBank/DDBJ databases">
        <authorList>
            <person name="Muzny D."/>
            <person name="Qin X."/>
            <person name="Deng J."/>
            <person name="Jiang H."/>
            <person name="Liu Y."/>
            <person name="Qu J."/>
            <person name="Song X.-Z."/>
            <person name="Zhang L."/>
            <person name="Thornton R."/>
            <person name="Coyle M."/>
            <person name="Francisco L."/>
            <person name="Jackson L."/>
            <person name="Javaid M."/>
            <person name="Korchina V."/>
            <person name="Kovar C."/>
            <person name="Mata R."/>
            <person name="Mathew T."/>
            <person name="Ngo R."/>
            <person name="Nguyen L."/>
            <person name="Nguyen N."/>
            <person name="Okwuonu G."/>
            <person name="Ongeri F."/>
            <person name="Pham C."/>
            <person name="Simmons D."/>
            <person name="Wilczek-Boney K."/>
            <person name="Hale W."/>
            <person name="Jakkamsetti A."/>
            <person name="Pham P."/>
            <person name="Ruth R."/>
            <person name="San Lucas F."/>
            <person name="Warren J."/>
            <person name="Zhang J."/>
            <person name="Zhao Z."/>
            <person name="Zhou C."/>
            <person name="Zhu D."/>
            <person name="Lee S."/>
            <person name="Bess C."/>
            <person name="Blankenburg K."/>
            <person name="Forbes L."/>
            <person name="Fu Q."/>
            <person name="Gubbala S."/>
            <person name="Hirani K."/>
            <person name="Jayaseelan J.C."/>
            <person name="Lara F."/>
            <person name="Munidasa M."/>
            <person name="Palculict T."/>
            <person name="Patil S."/>
            <person name="Pu L.-L."/>
            <person name="Saada N."/>
            <person name="Tang L."/>
            <person name="Weissenberger G."/>
            <person name="Zhu Y."/>
            <person name="Hemphill L."/>
            <person name="Shang Y."/>
            <person name="Youmans B."/>
            <person name="Ayvaz T."/>
            <person name="Ross M."/>
            <person name="Santibanez J."/>
            <person name="Aqrawi P."/>
            <person name="Gross S."/>
            <person name="Joshi V."/>
            <person name="Fowler G."/>
            <person name="Nazareth L."/>
            <person name="Reid J."/>
            <person name="Worley K."/>
            <person name="Petrosino J."/>
            <person name="Highlander S."/>
            <person name="Gibbs R."/>
        </authorList>
    </citation>
    <scope>NUCLEOTIDE SEQUENCE [LARGE SCALE GENOMIC DNA]</scope>
    <source>
        <strain evidence="10 11">ATCC 51333</strain>
    </source>
</reference>
<evidence type="ECO:0000256" key="6">
    <source>
        <dbReference type="RuleBase" id="RU000716"/>
    </source>
</evidence>
<keyword evidence="3 6" id="KW-0731">Sigma factor</keyword>
<dbReference type="CDD" id="cd06171">
    <property type="entry name" value="Sigma70_r4"/>
    <property type="match status" value="1"/>
</dbReference>
<comment type="caution">
    <text evidence="10">The sequence shown here is derived from an EMBL/GenBank/DDBJ whole genome shotgun (WGS) entry which is preliminary data.</text>
</comment>
<dbReference type="InterPro" id="IPR013249">
    <property type="entry name" value="RNA_pol_sigma70_r4_t2"/>
</dbReference>
<dbReference type="NCBIfam" id="TIGR02937">
    <property type="entry name" value="sigma70-ECF"/>
    <property type="match status" value="1"/>
</dbReference>
<gene>
    <name evidence="10" type="ORF">HMPREF0388_1716</name>
</gene>
<dbReference type="HOGENOM" id="CLU_047691_1_1_11"/>
<dbReference type="NCBIfam" id="TIGR02947">
    <property type="entry name" value="SigH_actino"/>
    <property type="match status" value="1"/>
</dbReference>
<name>E6M0Y3_9ACTO</name>
<feature type="region of interest" description="Disordered" evidence="7">
    <location>
        <begin position="1"/>
        <end position="20"/>
    </location>
</feature>
<dbReference type="PANTHER" id="PTHR43133">
    <property type="entry name" value="RNA POLYMERASE ECF-TYPE SIGMA FACTO"/>
    <property type="match status" value="1"/>
</dbReference>
<dbReference type="GO" id="GO:0006352">
    <property type="term" value="P:DNA-templated transcription initiation"/>
    <property type="evidence" value="ECO:0007669"/>
    <property type="project" value="InterPro"/>
</dbReference>
<feature type="domain" description="RNA polymerase sigma-70 region 2" evidence="8">
    <location>
        <begin position="64"/>
        <end position="128"/>
    </location>
</feature>
<keyword evidence="4 6" id="KW-0238">DNA-binding</keyword>
<dbReference type="InterPro" id="IPR036388">
    <property type="entry name" value="WH-like_DNA-bd_sf"/>
</dbReference>
<evidence type="ECO:0000259" key="8">
    <source>
        <dbReference type="Pfam" id="PF04542"/>
    </source>
</evidence>
<sequence length="232" mass="26461">MGQTLEKSLAKPARARGAINRPPSVSTALCTLDWAPMSETVNSAPPHEARSKTEQRFETEVMPFLNQLYSGALRLTRNPHDAEDLVQETFLKAFRSFDSFQEGTNLLAWLYRIMTNTFINSYRKDQRRPRTETMAEITDYQLSQDDSNRESRSAESLALDRLGTQDILDALDALPDEYREAVYLADVEGLAYKEIAEILDIPSGTVMSRLHRGRAKLRKMLRERVEAEVQMS</sequence>
<dbReference type="Pfam" id="PF08281">
    <property type="entry name" value="Sigma70_r4_2"/>
    <property type="match status" value="1"/>
</dbReference>
<evidence type="ECO:0000313" key="10">
    <source>
        <dbReference type="EMBL" id="EFU79613.1"/>
    </source>
</evidence>
<comment type="similarity">
    <text evidence="1 6">Belongs to the sigma-70 factor family. ECF subfamily.</text>
</comment>
<dbReference type="EMBL" id="AEPY01000011">
    <property type="protein sequence ID" value="EFU79613.1"/>
    <property type="molecule type" value="Genomic_DNA"/>
</dbReference>
<dbReference type="PANTHER" id="PTHR43133:SF59">
    <property type="entry name" value="ECF RNA POLYMERASE SIGMA FACTOR SIGR"/>
    <property type="match status" value="1"/>
</dbReference>
<dbReference type="SUPFAM" id="SSF88659">
    <property type="entry name" value="Sigma3 and sigma4 domains of RNA polymerase sigma factors"/>
    <property type="match status" value="1"/>
</dbReference>
<dbReference type="Gene3D" id="1.10.10.10">
    <property type="entry name" value="Winged helix-like DNA-binding domain superfamily/Winged helix DNA-binding domain"/>
    <property type="match status" value="1"/>
</dbReference>
<accession>E6M0Y3</accession>
<dbReference type="InterPro" id="IPR013324">
    <property type="entry name" value="RNA_pol_sigma_r3/r4-like"/>
</dbReference>
<keyword evidence="2 6" id="KW-0805">Transcription regulation</keyword>
<dbReference type="PROSITE" id="PS01063">
    <property type="entry name" value="SIGMA70_ECF"/>
    <property type="match status" value="1"/>
</dbReference>
<dbReference type="InterPro" id="IPR014293">
    <property type="entry name" value="RNA_pol_sigma70_actinobac"/>
</dbReference>
<evidence type="ECO:0000259" key="9">
    <source>
        <dbReference type="Pfam" id="PF08281"/>
    </source>
</evidence>
<dbReference type="GO" id="GO:0016987">
    <property type="term" value="F:sigma factor activity"/>
    <property type="evidence" value="ECO:0007669"/>
    <property type="project" value="UniProtKB-KW"/>
</dbReference>